<accession>A0A7J6HA42</accession>
<evidence type="ECO:0000313" key="4">
    <source>
        <dbReference type="Proteomes" id="UP000525078"/>
    </source>
</evidence>
<proteinExistence type="predicted"/>
<evidence type="ECO:0000313" key="3">
    <source>
        <dbReference type="EMBL" id="KAF4391349.1"/>
    </source>
</evidence>
<keyword evidence="5" id="KW-1185">Reference proteome</keyword>
<feature type="compositionally biased region" description="Basic and acidic residues" evidence="1">
    <location>
        <begin position="58"/>
        <end position="68"/>
    </location>
</feature>
<feature type="region of interest" description="Disordered" evidence="1">
    <location>
        <begin position="45"/>
        <end position="68"/>
    </location>
</feature>
<organism evidence="3 5">
    <name type="scientific">Cannabis sativa</name>
    <name type="common">Hemp</name>
    <name type="synonym">Marijuana</name>
    <dbReference type="NCBI Taxonomy" id="3483"/>
    <lineage>
        <taxon>Eukaryota</taxon>
        <taxon>Viridiplantae</taxon>
        <taxon>Streptophyta</taxon>
        <taxon>Embryophyta</taxon>
        <taxon>Tracheophyta</taxon>
        <taxon>Spermatophyta</taxon>
        <taxon>Magnoliopsida</taxon>
        <taxon>eudicotyledons</taxon>
        <taxon>Gunneridae</taxon>
        <taxon>Pentapetalae</taxon>
        <taxon>rosids</taxon>
        <taxon>fabids</taxon>
        <taxon>Rosales</taxon>
        <taxon>Cannabaceae</taxon>
        <taxon>Cannabis</taxon>
    </lineage>
</organism>
<evidence type="ECO:0000313" key="5">
    <source>
        <dbReference type="Proteomes" id="UP000583929"/>
    </source>
</evidence>
<dbReference type="EMBL" id="JAATIP010000185">
    <property type="protein sequence ID" value="KAF4362359.1"/>
    <property type="molecule type" value="Genomic_DNA"/>
</dbReference>
<reference evidence="4 5" key="1">
    <citation type="journal article" date="2020" name="bioRxiv">
        <title>Sequence and annotation of 42 cannabis genomes reveals extensive copy number variation in cannabinoid synthesis and pathogen resistance genes.</title>
        <authorList>
            <person name="Mckernan K.J."/>
            <person name="Helbert Y."/>
            <person name="Kane L.T."/>
            <person name="Ebling H."/>
            <person name="Zhang L."/>
            <person name="Liu B."/>
            <person name="Eaton Z."/>
            <person name="Mclaughlin S."/>
            <person name="Kingan S."/>
            <person name="Baybayan P."/>
            <person name="Concepcion G."/>
            <person name="Jordan M."/>
            <person name="Riva A."/>
            <person name="Barbazuk W."/>
            <person name="Harkins T."/>
        </authorList>
    </citation>
    <scope>NUCLEOTIDE SEQUENCE [LARGE SCALE GENOMIC DNA]</scope>
    <source>
        <strain evidence="4 5">cv. Jamaican Lion 4</strain>
        <strain evidence="3">Father</strain>
        <strain evidence="2">Mother</strain>
        <tissue evidence="3">Leaf</tissue>
    </source>
</reference>
<evidence type="ECO:0000256" key="1">
    <source>
        <dbReference type="SAM" id="MobiDB-lite"/>
    </source>
</evidence>
<evidence type="ECO:0000313" key="2">
    <source>
        <dbReference type="EMBL" id="KAF4362359.1"/>
    </source>
</evidence>
<protein>
    <submittedName>
        <fullName evidence="3">Uncharacterized protein</fullName>
    </submittedName>
</protein>
<dbReference type="Proteomes" id="UP000525078">
    <property type="component" value="Unassembled WGS sequence"/>
</dbReference>
<dbReference type="EMBL" id="JAATIQ010000060">
    <property type="protein sequence ID" value="KAF4391349.1"/>
    <property type="molecule type" value="Genomic_DNA"/>
</dbReference>
<name>A0A7J6HA42_CANSA</name>
<sequence length="68" mass="7451">MKLVKAYLIKISLKAEEALDIGRGVRARSASAQILTSSKIENAQSEENVSTAEVSAKSLEHHEEELEL</sequence>
<comment type="caution">
    <text evidence="3">The sequence shown here is derived from an EMBL/GenBank/DDBJ whole genome shotgun (WGS) entry which is preliminary data.</text>
</comment>
<gene>
    <name evidence="2" type="ORF">F8388_008243</name>
    <name evidence="3" type="ORF">G4B88_016659</name>
</gene>
<dbReference type="AlphaFoldDB" id="A0A7J6HA42"/>
<dbReference type="Proteomes" id="UP000583929">
    <property type="component" value="Unassembled WGS sequence"/>
</dbReference>